<reference evidence="2" key="1">
    <citation type="journal article" date="2022" name="Front. Microbiol.">
        <title>Genome-based taxonomic rearrangement of Oceanobacter-related bacteria including the description of Thalassolituus hydrocarbonoclasticus sp. nov. and Thalassolituus pacificus sp. nov. and emended description of the genus Thalassolituus.</title>
        <authorList>
            <person name="Dong C."/>
            <person name="Wei L."/>
            <person name="Wang J."/>
            <person name="Lai Q."/>
            <person name="Huang Z."/>
            <person name="Shao Z."/>
        </authorList>
    </citation>
    <scope>NUCLEOTIDE SEQUENCE</scope>
    <source>
        <strain evidence="2">59MF3M-4</strain>
    </source>
</reference>
<dbReference type="InterPro" id="IPR001845">
    <property type="entry name" value="HTH_ArsR_DNA-bd_dom"/>
</dbReference>
<feature type="domain" description="HTH arsR-type" evidence="1">
    <location>
        <begin position="4"/>
        <end position="117"/>
    </location>
</feature>
<name>A0A9X2WDL7_9GAMM</name>
<reference evidence="2" key="2">
    <citation type="submission" date="2022-08" db="EMBL/GenBank/DDBJ databases">
        <authorList>
            <person name="Dong C."/>
        </authorList>
    </citation>
    <scope>NUCLEOTIDE SEQUENCE</scope>
    <source>
        <strain evidence="2">59MF3M-4</strain>
    </source>
</reference>
<evidence type="ECO:0000313" key="2">
    <source>
        <dbReference type="EMBL" id="MCT7358380.1"/>
    </source>
</evidence>
<dbReference type="RefSeq" id="WP_260975298.1">
    <property type="nucleotide sequence ID" value="NZ_JAOANI010000014.1"/>
</dbReference>
<accession>A0A9X2WDL7</accession>
<dbReference type="PROSITE" id="PS50987">
    <property type="entry name" value="HTH_ARSR_2"/>
    <property type="match status" value="1"/>
</dbReference>
<dbReference type="SUPFAM" id="SSF46785">
    <property type="entry name" value="Winged helix' DNA-binding domain"/>
    <property type="match status" value="1"/>
</dbReference>
<dbReference type="GO" id="GO:0003700">
    <property type="term" value="F:DNA-binding transcription factor activity"/>
    <property type="evidence" value="ECO:0007669"/>
    <property type="project" value="InterPro"/>
</dbReference>
<dbReference type="Proteomes" id="UP001147830">
    <property type="component" value="Unassembled WGS sequence"/>
</dbReference>
<proteinExistence type="predicted"/>
<evidence type="ECO:0000259" key="1">
    <source>
        <dbReference type="PROSITE" id="PS50987"/>
    </source>
</evidence>
<dbReference type="CDD" id="cd00090">
    <property type="entry name" value="HTH_ARSR"/>
    <property type="match status" value="1"/>
</dbReference>
<dbReference type="Gene3D" id="1.10.10.10">
    <property type="entry name" value="Winged helix-like DNA-binding domain superfamily/Winged helix DNA-binding domain"/>
    <property type="match status" value="1"/>
</dbReference>
<gene>
    <name evidence="2" type="ORF">NYR02_05010</name>
</gene>
<organism evidence="2 3">
    <name type="scientific">Thalassolituus pacificus</name>
    <dbReference type="NCBI Taxonomy" id="2975440"/>
    <lineage>
        <taxon>Bacteria</taxon>
        <taxon>Pseudomonadati</taxon>
        <taxon>Pseudomonadota</taxon>
        <taxon>Gammaproteobacteria</taxon>
        <taxon>Oceanospirillales</taxon>
        <taxon>Oceanospirillaceae</taxon>
        <taxon>Thalassolituus</taxon>
    </lineage>
</organism>
<keyword evidence="3" id="KW-1185">Reference proteome</keyword>
<dbReference type="InterPro" id="IPR036390">
    <property type="entry name" value="WH_DNA-bd_sf"/>
</dbReference>
<dbReference type="EMBL" id="JAOANI010000014">
    <property type="protein sequence ID" value="MCT7358380.1"/>
    <property type="molecule type" value="Genomic_DNA"/>
</dbReference>
<dbReference type="SMART" id="SM00418">
    <property type="entry name" value="HTH_ARSR"/>
    <property type="match status" value="1"/>
</dbReference>
<sequence length="117" mass="12910">MCRLTNKGVNLLADAFKALAHPNRLQMYLEVVRHHQAEQLLTEHSRSGLPAPAAGCGVADFISKLSIGAPTVSHHVKALVDAGLIRVEKQGKYVSCFLNEDVYRELGDFFRPLPSQE</sequence>
<dbReference type="InterPro" id="IPR036388">
    <property type="entry name" value="WH-like_DNA-bd_sf"/>
</dbReference>
<dbReference type="Pfam" id="PF12840">
    <property type="entry name" value="HTH_20"/>
    <property type="match status" value="1"/>
</dbReference>
<evidence type="ECO:0000313" key="3">
    <source>
        <dbReference type="Proteomes" id="UP001147830"/>
    </source>
</evidence>
<dbReference type="AlphaFoldDB" id="A0A9X2WDL7"/>
<protein>
    <submittedName>
        <fullName evidence="2">Helix-turn-helix domain-containing protein</fullName>
    </submittedName>
</protein>
<dbReference type="InterPro" id="IPR011991">
    <property type="entry name" value="ArsR-like_HTH"/>
</dbReference>
<comment type="caution">
    <text evidence="2">The sequence shown here is derived from an EMBL/GenBank/DDBJ whole genome shotgun (WGS) entry which is preliminary data.</text>
</comment>